<keyword evidence="1" id="KW-0732">Signal</keyword>
<accession>A0ABU3GYA1</accession>
<dbReference type="Pfam" id="PF20033">
    <property type="entry name" value="DUF6438"/>
    <property type="match status" value="1"/>
</dbReference>
<evidence type="ECO:0000313" key="4">
    <source>
        <dbReference type="Proteomes" id="UP001258315"/>
    </source>
</evidence>
<feature type="chain" id="PRO_5046393068" description="DUF6438 domain-containing protein" evidence="1">
    <location>
        <begin position="23"/>
        <end position="381"/>
    </location>
</feature>
<evidence type="ECO:0000313" key="3">
    <source>
        <dbReference type="EMBL" id="MDT3404406.1"/>
    </source>
</evidence>
<gene>
    <name evidence="3" type="ORF">QE417_003478</name>
</gene>
<proteinExistence type="predicted"/>
<evidence type="ECO:0000256" key="1">
    <source>
        <dbReference type="SAM" id="SignalP"/>
    </source>
</evidence>
<dbReference type="InterPro" id="IPR045497">
    <property type="entry name" value="DUF6438"/>
</dbReference>
<dbReference type="Proteomes" id="UP001258315">
    <property type="component" value="Unassembled WGS sequence"/>
</dbReference>
<organism evidence="3 4">
    <name type="scientific">Mucilaginibacter terrae</name>
    <dbReference type="NCBI Taxonomy" id="1955052"/>
    <lineage>
        <taxon>Bacteria</taxon>
        <taxon>Pseudomonadati</taxon>
        <taxon>Bacteroidota</taxon>
        <taxon>Sphingobacteriia</taxon>
        <taxon>Sphingobacteriales</taxon>
        <taxon>Sphingobacteriaceae</taxon>
        <taxon>Mucilaginibacter</taxon>
    </lineage>
</organism>
<name>A0ABU3GYA1_9SPHI</name>
<keyword evidence="4" id="KW-1185">Reference proteome</keyword>
<protein>
    <recommendedName>
        <fullName evidence="2">DUF6438 domain-containing protein</fullName>
    </recommendedName>
</protein>
<comment type="caution">
    <text evidence="3">The sequence shown here is derived from an EMBL/GenBank/DDBJ whole genome shotgun (WGS) entry which is preliminary data.</text>
</comment>
<dbReference type="PROSITE" id="PS51257">
    <property type="entry name" value="PROKAR_LIPOPROTEIN"/>
    <property type="match status" value="1"/>
</dbReference>
<evidence type="ECO:0000259" key="2">
    <source>
        <dbReference type="Pfam" id="PF20033"/>
    </source>
</evidence>
<feature type="signal peptide" evidence="1">
    <location>
        <begin position="1"/>
        <end position="22"/>
    </location>
</feature>
<reference evidence="4" key="1">
    <citation type="submission" date="2023-07" db="EMBL/GenBank/DDBJ databases">
        <title>Functional and genomic diversity of the sorghum phyllosphere microbiome.</title>
        <authorList>
            <person name="Shade A."/>
        </authorList>
    </citation>
    <scope>NUCLEOTIDE SEQUENCE [LARGE SCALE GENOMIC DNA]</scope>
    <source>
        <strain evidence="4">SORGH_AS_0422</strain>
    </source>
</reference>
<feature type="domain" description="DUF6438" evidence="2">
    <location>
        <begin position="159"/>
        <end position="271"/>
    </location>
</feature>
<sequence>MKNRTLLLLLLALAFYSCNPLTQKNKKLILGEWTFVDYWHEAKKVSYIDKYVNSYEYELEPYQGGFIFYDDETCDNKVGYWDYERKAIRDSSRVIYKGNKSSYKLHDSTLNFVDIFNKRSNKFKICKLTADTLILYRDSISFRYVKMRHHDDGKPLFDEVILYSSGCYGYCPINFISLKRNGEFVFHGLEYNTINYTFTSNIGKAKFDSVEMAFKKSTPLQLNNSYEDGPTDMSTTYIAFVKDGKIIKQISDYAYSSPVEFQNAYRSLQYLYQQVKIKSRIELPSVSRELYGEAYLTNNKYHPIILSSIEWFYLVNQLRKSPFSNKILKTKANSKAPNEIPKNYVVTDGRIFTLQYEKAKPISYDLGYNFFERNEKFIKRH</sequence>
<dbReference type="EMBL" id="JAVLVU010000001">
    <property type="protein sequence ID" value="MDT3404406.1"/>
    <property type="molecule type" value="Genomic_DNA"/>
</dbReference>